<protein>
    <recommendedName>
        <fullName evidence="3">DUF4359 domain-containing protein</fullName>
    </recommendedName>
</protein>
<accession>A0A7Z9BG58</accession>
<keyword evidence="2" id="KW-1185">Reference proteome</keyword>
<dbReference type="Pfam" id="PF14271">
    <property type="entry name" value="DUF4359"/>
    <property type="match status" value="1"/>
</dbReference>
<evidence type="ECO:0008006" key="3">
    <source>
        <dbReference type="Google" id="ProtNLM"/>
    </source>
</evidence>
<evidence type="ECO:0000313" key="1">
    <source>
        <dbReference type="EMBL" id="VXD12571.1"/>
    </source>
</evidence>
<gene>
    <name evidence="1" type="ORF">PL9631_1060106</name>
</gene>
<comment type="caution">
    <text evidence="1">The sequence shown here is derived from an EMBL/GenBank/DDBJ whole genome shotgun (WGS) entry which is preliminary data.</text>
</comment>
<name>A0A7Z9BG58_9CYAN</name>
<sequence length="144" mass="15861">MARLDYVPSQSSSGYLGKGVILLTILAGTMAFTNPQREEYINYASDQLSSEIKKSICKESQVPEFLKGFSSALVNTCNTLIVNQRHLIKDTVDKSTTRQNAILFSVYTTEIAGYKYQTLGGFGNFITFPTKDPNSAESAAKKLN</sequence>
<dbReference type="Proteomes" id="UP000182190">
    <property type="component" value="Unassembled WGS sequence"/>
</dbReference>
<dbReference type="RefSeq" id="WP_083623835.1">
    <property type="nucleotide sequence ID" value="NZ_LR735026.1"/>
</dbReference>
<organism evidence="1 2">
    <name type="scientific">Planktothrix paucivesiculata PCC 9631</name>
    <dbReference type="NCBI Taxonomy" id="671071"/>
    <lineage>
        <taxon>Bacteria</taxon>
        <taxon>Bacillati</taxon>
        <taxon>Cyanobacteriota</taxon>
        <taxon>Cyanophyceae</taxon>
        <taxon>Oscillatoriophycideae</taxon>
        <taxon>Oscillatoriales</taxon>
        <taxon>Microcoleaceae</taxon>
        <taxon>Planktothrix</taxon>
    </lineage>
</organism>
<dbReference type="EMBL" id="CZCS02000009">
    <property type="protein sequence ID" value="VXD12571.1"/>
    <property type="molecule type" value="Genomic_DNA"/>
</dbReference>
<dbReference type="OrthoDB" id="573423at2"/>
<dbReference type="AlphaFoldDB" id="A0A7Z9BG58"/>
<dbReference type="InterPro" id="IPR025578">
    <property type="entry name" value="DUF4359"/>
</dbReference>
<proteinExistence type="predicted"/>
<evidence type="ECO:0000313" key="2">
    <source>
        <dbReference type="Proteomes" id="UP000182190"/>
    </source>
</evidence>
<reference evidence="1" key="1">
    <citation type="submission" date="2019-10" db="EMBL/GenBank/DDBJ databases">
        <authorList>
            <consortium name="Genoscope - CEA"/>
            <person name="William W."/>
        </authorList>
    </citation>
    <scope>NUCLEOTIDE SEQUENCE [LARGE SCALE GENOMIC DNA]</scope>
    <source>
        <strain evidence="1">BBR_PRJEB10994</strain>
    </source>
</reference>